<feature type="transmembrane region" description="Helical" evidence="6">
    <location>
        <begin position="149"/>
        <end position="172"/>
    </location>
</feature>
<reference evidence="8" key="1">
    <citation type="submission" date="2019-11" db="EMBL/GenBank/DDBJ databases">
        <authorList>
            <person name="Feng L."/>
        </authorList>
    </citation>
    <scope>NUCLEOTIDE SEQUENCE</scope>
    <source>
        <strain evidence="8">CTertiumLFYP3</strain>
    </source>
</reference>
<feature type="transmembrane region" description="Helical" evidence="6">
    <location>
        <begin position="590"/>
        <end position="613"/>
    </location>
</feature>
<keyword evidence="2 6" id="KW-1003">Cell membrane</keyword>
<evidence type="ECO:0000256" key="3">
    <source>
        <dbReference type="ARBA" id="ARBA00022692"/>
    </source>
</evidence>
<dbReference type="GO" id="GO:0005886">
    <property type="term" value="C:plasma membrane"/>
    <property type="evidence" value="ECO:0007669"/>
    <property type="project" value="UniProtKB-SubCell"/>
</dbReference>
<feature type="transmembrane region" description="Helical" evidence="6">
    <location>
        <begin position="21"/>
        <end position="38"/>
    </location>
</feature>
<sequence length="660" mass="74345">MNSMFYPKLAASNIKKNSKTYIPYILTCIFTAAMYYIIHSLSNNEGISTLVGSDTISITLGLGNRITAIFAIIFLFYTNSFLIKRRKKEFGLFNILGMEKKHLSRVIAFETLYIAVISLTIGITIGVLLDKVMYLIVLKIIGVEVSLGFYISWSSILSTIILFLSIFIIIFINSLRQVHLSNPIELLKSSNVGEKEPKTKWAMAILGVICLGAGYYISLTTKNPVAAISLFFVAVILVIVGTYLVFTAGSIAFLKVLRKNKNYYYNVKHFTSVAGMIYRMKQNAVGLANICILSTMVLVMISSTSSMMIGMEDIINTRYPYDISVYSDGSDANKKELLVNEINEATKNEKVTNEVSYTYLNFAAIKDKDKFVTNSNSNSDIYNDINNLIFVSLEDYNRITSENKSLEDGEVLLYSNREKYNYDTISVFDREYKISEKVNEFLGNGIISANVASSQYIVVKDFDEIDYLYKKQKETFGENASEIEFLYGIDLNGTDVEKGEAYESIVGRLNEKGFTYRCETKLGARSSAISLYGGLFFIGIFLGVLFVMATILIIYYKQISEGYDDKERFEIMQKVGMSHSEVQGSIKSQVVTVFFLPLVTAGIHISFAFPFIVKILSVLNLTNTKLFILCTVVSFIVFALIYGVIYMLTARSYYKIVRRG</sequence>
<evidence type="ECO:0000256" key="1">
    <source>
        <dbReference type="ARBA" id="ARBA00004651"/>
    </source>
</evidence>
<feature type="transmembrane region" description="Helical" evidence="6">
    <location>
        <begin position="58"/>
        <end position="78"/>
    </location>
</feature>
<dbReference type="PANTHER" id="PTHR46795:SF3">
    <property type="entry name" value="ABC TRANSPORTER PERMEASE"/>
    <property type="match status" value="1"/>
</dbReference>
<keyword evidence="6" id="KW-0813">Transport</keyword>
<keyword evidence="3 6" id="KW-0812">Transmembrane</keyword>
<keyword evidence="5 6" id="KW-0472">Membrane</keyword>
<gene>
    <name evidence="8" type="primary">bceB_2</name>
    <name evidence="8" type="ORF">CTLFYP3_01757</name>
</gene>
<feature type="transmembrane region" description="Helical" evidence="6">
    <location>
        <begin position="625"/>
        <end position="649"/>
    </location>
</feature>
<evidence type="ECO:0000259" key="7">
    <source>
        <dbReference type="Pfam" id="PF02687"/>
    </source>
</evidence>
<comment type="similarity">
    <text evidence="6">Belongs to the ABC-4 integral membrane protein family.</text>
</comment>
<feature type="transmembrane region" description="Helical" evidence="6">
    <location>
        <begin position="531"/>
        <end position="556"/>
    </location>
</feature>
<evidence type="ECO:0000256" key="5">
    <source>
        <dbReference type="ARBA" id="ARBA00023136"/>
    </source>
</evidence>
<dbReference type="InterPro" id="IPR003838">
    <property type="entry name" value="ABC3_permease_C"/>
</dbReference>
<feature type="transmembrane region" description="Helical" evidence="6">
    <location>
        <begin position="286"/>
        <end position="309"/>
    </location>
</feature>
<dbReference type="GO" id="GO:0055085">
    <property type="term" value="P:transmembrane transport"/>
    <property type="evidence" value="ECO:0007669"/>
    <property type="project" value="UniProtKB-UniRule"/>
</dbReference>
<proteinExistence type="inferred from homology"/>
<dbReference type="RefSeq" id="WP_156626232.1">
    <property type="nucleotide sequence ID" value="NZ_CACRTO010000018.1"/>
</dbReference>
<keyword evidence="4 6" id="KW-1133">Transmembrane helix</keyword>
<dbReference type="EMBL" id="CACRTO010000018">
    <property type="protein sequence ID" value="VYU20933.1"/>
    <property type="molecule type" value="Genomic_DNA"/>
</dbReference>
<feature type="domain" description="ABC3 transporter permease C-terminal" evidence="7">
    <location>
        <begin position="67"/>
        <end position="175"/>
    </location>
</feature>
<protein>
    <submittedName>
        <fullName evidence="8">Bacitracin export permease protein BceB</fullName>
    </submittedName>
</protein>
<dbReference type="PIRSF" id="PIRSF018968">
    <property type="entry name" value="ABC_permease_BceB"/>
    <property type="match status" value="1"/>
</dbReference>
<evidence type="ECO:0000256" key="6">
    <source>
        <dbReference type="PIRNR" id="PIRNR018968"/>
    </source>
</evidence>
<feature type="transmembrane region" description="Helical" evidence="6">
    <location>
        <begin position="225"/>
        <end position="254"/>
    </location>
</feature>
<dbReference type="Pfam" id="PF02687">
    <property type="entry name" value="FtsX"/>
    <property type="match status" value="1"/>
</dbReference>
<feature type="transmembrane region" description="Helical" evidence="6">
    <location>
        <begin position="106"/>
        <end position="129"/>
    </location>
</feature>
<dbReference type="PANTHER" id="PTHR46795">
    <property type="entry name" value="ABC TRANSPORTER PERMEASE-RELATED-RELATED"/>
    <property type="match status" value="1"/>
</dbReference>
<evidence type="ECO:0000313" key="8">
    <source>
        <dbReference type="EMBL" id="VYU20933.1"/>
    </source>
</evidence>
<name>A0A6N3D5M8_9CLOT</name>
<organism evidence="8">
    <name type="scientific">Clostridium tertium</name>
    <dbReference type="NCBI Taxonomy" id="1559"/>
    <lineage>
        <taxon>Bacteria</taxon>
        <taxon>Bacillati</taxon>
        <taxon>Bacillota</taxon>
        <taxon>Clostridia</taxon>
        <taxon>Eubacteriales</taxon>
        <taxon>Clostridiaceae</taxon>
        <taxon>Clostridium</taxon>
    </lineage>
</organism>
<dbReference type="AlphaFoldDB" id="A0A6N3D5M8"/>
<evidence type="ECO:0000256" key="2">
    <source>
        <dbReference type="ARBA" id="ARBA00022475"/>
    </source>
</evidence>
<dbReference type="InterPro" id="IPR027022">
    <property type="entry name" value="ABC_permease_BceB-typ"/>
</dbReference>
<dbReference type="InterPro" id="IPR052536">
    <property type="entry name" value="ABC-4_Integral_Memb_Prot"/>
</dbReference>
<comment type="subcellular location">
    <subcellularLocation>
        <location evidence="1 6">Cell membrane</location>
        <topology evidence="1 6">Multi-pass membrane protein</topology>
    </subcellularLocation>
</comment>
<feature type="transmembrane region" description="Helical" evidence="6">
    <location>
        <begin position="201"/>
        <end position="219"/>
    </location>
</feature>
<evidence type="ECO:0000256" key="4">
    <source>
        <dbReference type="ARBA" id="ARBA00022989"/>
    </source>
</evidence>
<accession>A0A6N3D5M8</accession>